<evidence type="ECO:0000313" key="3">
    <source>
        <dbReference type="Proteomes" id="UP000185494"/>
    </source>
</evidence>
<dbReference type="GO" id="GO:0006259">
    <property type="term" value="P:DNA metabolic process"/>
    <property type="evidence" value="ECO:0007669"/>
    <property type="project" value="InterPro"/>
</dbReference>
<feature type="region of interest" description="Disordered" evidence="1">
    <location>
        <begin position="171"/>
        <end position="201"/>
    </location>
</feature>
<proteinExistence type="predicted"/>
<accession>A0A1L7AMM9</accession>
<evidence type="ECO:0000256" key="1">
    <source>
        <dbReference type="SAM" id="MobiDB-lite"/>
    </source>
</evidence>
<dbReference type="EMBL" id="CP015584">
    <property type="protein sequence ID" value="APT60037.1"/>
    <property type="molecule type" value="Genomic_DNA"/>
</dbReference>
<protein>
    <recommendedName>
        <fullName evidence="4">RecT family</fullName>
    </recommendedName>
</protein>
<sequence>MNALTTTRNSSLSLTPGTMAEAMQLAEMLAASTLVPKDFQRNPSNIMVAIVWGSEIGLGALQALQGIAVVNGRPTIWGDAALALVRGHPACVSVREGVDGEGDARTGWCEVTRRGEEPQRRTFSVDDAKKAGLWGKAGPWTQYPQRMLQLRARGFALRDVFPDALRGVITTEEARDTPAEPRDVPASVVDRAPQPSRPTQAGGLLEHVQQQREPSLPIVAPDGAVKAVRQSSWLKAVERALTALDTYERVEQWSTAMREHQAAAPAEMWEQMMSAVVDRADALAAVESTGGTTHD</sequence>
<evidence type="ECO:0000313" key="2">
    <source>
        <dbReference type="EMBL" id="APT60037.1"/>
    </source>
</evidence>
<dbReference type="GO" id="GO:0003677">
    <property type="term" value="F:DNA binding"/>
    <property type="evidence" value="ECO:0007669"/>
    <property type="project" value="InterPro"/>
</dbReference>
<dbReference type="Proteomes" id="UP000185494">
    <property type="component" value="Chromosome 2"/>
</dbReference>
<evidence type="ECO:0008006" key="4">
    <source>
        <dbReference type="Google" id="ProtNLM"/>
    </source>
</evidence>
<organism evidence="2 3">
    <name type="scientific">Roseomonas gilardii</name>
    <dbReference type="NCBI Taxonomy" id="257708"/>
    <lineage>
        <taxon>Bacteria</taxon>
        <taxon>Pseudomonadati</taxon>
        <taxon>Pseudomonadota</taxon>
        <taxon>Alphaproteobacteria</taxon>
        <taxon>Acetobacterales</taxon>
        <taxon>Roseomonadaceae</taxon>
        <taxon>Roseomonas</taxon>
    </lineage>
</organism>
<feature type="compositionally biased region" description="Basic and acidic residues" evidence="1">
    <location>
        <begin position="172"/>
        <end position="183"/>
    </location>
</feature>
<dbReference type="STRING" id="257708.RGI145_22390"/>
<dbReference type="Pfam" id="PF03837">
    <property type="entry name" value="RecT"/>
    <property type="match status" value="1"/>
</dbReference>
<dbReference type="KEGG" id="rgi:RGI145_22390"/>
<dbReference type="RefSeq" id="WP_075800749.1">
    <property type="nucleotide sequence ID" value="NZ_CP015584.1"/>
</dbReference>
<dbReference type="InterPro" id="IPR018330">
    <property type="entry name" value="RecT_fam"/>
</dbReference>
<reference evidence="2 3" key="1">
    <citation type="submission" date="2016-05" db="EMBL/GenBank/DDBJ databases">
        <title>Complete Genome and Methylome Analysis of Psychrotrophic Bacterial Isolates from Antarctic Lake Untersee.</title>
        <authorList>
            <person name="Fomenkov A."/>
            <person name="Akimov V.N."/>
            <person name="Vasilyeva L.V."/>
            <person name="Andersen D."/>
            <person name="Vincze T."/>
            <person name="Roberts R.J."/>
        </authorList>
    </citation>
    <scope>NUCLEOTIDE SEQUENCE [LARGE SCALE GENOMIC DNA]</scope>
    <source>
        <strain evidence="2 3">U14-5</strain>
    </source>
</reference>
<name>A0A1L7AMM9_9PROT</name>
<dbReference type="AlphaFoldDB" id="A0A1L7AMM9"/>
<gene>
    <name evidence="2" type="ORF">RGI145_22390</name>
</gene>